<feature type="compositionally biased region" description="Polar residues" evidence="1">
    <location>
        <begin position="332"/>
        <end position="366"/>
    </location>
</feature>
<dbReference type="RefSeq" id="XP_056556528.1">
    <property type="nucleotide sequence ID" value="XM_056698003.1"/>
</dbReference>
<reference evidence="2" key="2">
    <citation type="journal article" date="2023" name="IMA Fungus">
        <title>Comparative genomic study of the Penicillium genus elucidates a diverse pangenome and 15 lateral gene transfer events.</title>
        <authorList>
            <person name="Petersen C."/>
            <person name="Sorensen T."/>
            <person name="Nielsen M.R."/>
            <person name="Sondergaard T.E."/>
            <person name="Sorensen J.L."/>
            <person name="Fitzpatrick D.A."/>
            <person name="Frisvad J.C."/>
            <person name="Nielsen K.L."/>
        </authorList>
    </citation>
    <scope>NUCLEOTIDE SEQUENCE</scope>
    <source>
        <strain evidence="2">IBT 29864</strain>
    </source>
</reference>
<dbReference type="GeneID" id="81437182"/>
<dbReference type="AlphaFoldDB" id="A0A9W9VFK8"/>
<reference evidence="2" key="1">
    <citation type="submission" date="2022-11" db="EMBL/GenBank/DDBJ databases">
        <authorList>
            <person name="Petersen C."/>
        </authorList>
    </citation>
    <scope>NUCLEOTIDE SEQUENCE</scope>
    <source>
        <strain evidence="2">IBT 29864</strain>
    </source>
</reference>
<evidence type="ECO:0000313" key="2">
    <source>
        <dbReference type="EMBL" id="KAJ5377665.1"/>
    </source>
</evidence>
<keyword evidence="3" id="KW-1185">Reference proteome</keyword>
<feature type="region of interest" description="Disordered" evidence="1">
    <location>
        <begin position="723"/>
        <end position="745"/>
    </location>
</feature>
<protein>
    <submittedName>
        <fullName evidence="2">Uncharacterized protein</fullName>
    </submittedName>
</protein>
<sequence>MADRNPPWHGRGVQNLSSNANSPLSPASTGRAAPSFERNVNRQKTQRWVQAKQYSYDGGDWGDDDDEEEEEEPPAAPAPPYATHKTGSTSELSSRRLSGLGFGTDEIRASPTTETKPLPSAGDQKSLPFVRPADIYKRMREERTPQGEAASSGRPAEPQGSIQPSAAPNHPAMASGNGTVPENLSASTQHPPSIALPEFKRMSGFGADFIGSTDPSFQQNASAESPEASLRHNPSQASQDSQASQGFTSVVHQAFDVPETPNSTAGSVVRSNSDGTSVISPIISHRTTQDDKTPTIPEEPAESSTPTNAPKEGADQAPFFKPGHRRDMSLPESDNSPSKTPLITNNQAPSAGQAEMSSVSPGQSGSPERPVDIPDTQSALIPSTTAADAYVAPLKFGSNGSAASEGYRGEIPTIIPTSAGNSPQDTDNDRLREEIMRSLSRENSQEPEPQPQPNPDGSIPQDYEKYWDSSTGPGPHEVPRPLVSETHPDWTSTHPLAAQDPYAATHTPSETVPPADAEPKRPRLGRRFSWESASSGGEPVAQAPAADTVAPSLSAALAVHDPEAIADDLEPMAEDLSRDRPVTAGEISDDTQRVEKPRLSIVPPIPQTISPPEEIVGPIGGQAAEREVSLPVGISKVDEGKLQGFRDILNKPSPVERIRAFDQTRDQFATLDTGIKTWLEFTVHAHPEHADLVHSSQTLSSGFPRTSPTTRKFPKLASLGNIASKEDGAPAGAGHARRPSGHIGTIVNRQNVEQRGKDLLHTAGTFGGKAGEAAKGLFAKGRSKFRPSGDKVDT</sequence>
<feature type="region of interest" description="Disordered" evidence="1">
    <location>
        <begin position="396"/>
        <end position="547"/>
    </location>
</feature>
<feature type="compositionally biased region" description="Low complexity" evidence="1">
    <location>
        <begin position="86"/>
        <end position="99"/>
    </location>
</feature>
<feature type="compositionally biased region" description="Basic and acidic residues" evidence="1">
    <location>
        <begin position="134"/>
        <end position="145"/>
    </location>
</feature>
<name>A0A9W9VFK8_9EURO</name>
<feature type="compositionally biased region" description="Polar residues" evidence="1">
    <location>
        <begin position="213"/>
        <end position="223"/>
    </location>
</feature>
<gene>
    <name evidence="2" type="ORF">N7496_005074</name>
</gene>
<accession>A0A9W9VFK8</accession>
<feature type="compositionally biased region" description="Acidic residues" evidence="1">
    <location>
        <begin position="60"/>
        <end position="73"/>
    </location>
</feature>
<dbReference type="EMBL" id="JAPZBS010000004">
    <property type="protein sequence ID" value="KAJ5377665.1"/>
    <property type="molecule type" value="Genomic_DNA"/>
</dbReference>
<organism evidence="2 3">
    <name type="scientific">Penicillium cataractarum</name>
    <dbReference type="NCBI Taxonomy" id="2100454"/>
    <lineage>
        <taxon>Eukaryota</taxon>
        <taxon>Fungi</taxon>
        <taxon>Dikarya</taxon>
        <taxon>Ascomycota</taxon>
        <taxon>Pezizomycotina</taxon>
        <taxon>Eurotiomycetes</taxon>
        <taxon>Eurotiomycetidae</taxon>
        <taxon>Eurotiales</taxon>
        <taxon>Aspergillaceae</taxon>
        <taxon>Penicillium</taxon>
    </lineage>
</organism>
<feature type="compositionally biased region" description="Low complexity" evidence="1">
    <location>
        <begin position="235"/>
        <end position="245"/>
    </location>
</feature>
<proteinExistence type="predicted"/>
<feature type="compositionally biased region" description="Polar residues" evidence="1">
    <location>
        <begin position="260"/>
        <end position="279"/>
    </location>
</feature>
<evidence type="ECO:0000256" key="1">
    <source>
        <dbReference type="SAM" id="MobiDB-lite"/>
    </source>
</evidence>
<comment type="caution">
    <text evidence="2">The sequence shown here is derived from an EMBL/GenBank/DDBJ whole genome shotgun (WGS) entry which is preliminary data.</text>
</comment>
<feature type="compositionally biased region" description="Basic and acidic residues" evidence="1">
    <location>
        <begin position="427"/>
        <end position="444"/>
    </location>
</feature>
<feature type="compositionally biased region" description="Polar residues" evidence="1">
    <location>
        <begin position="415"/>
        <end position="425"/>
    </location>
</feature>
<evidence type="ECO:0000313" key="3">
    <source>
        <dbReference type="Proteomes" id="UP001147782"/>
    </source>
</evidence>
<feature type="region of interest" description="Disordered" evidence="1">
    <location>
        <begin position="1"/>
        <end position="380"/>
    </location>
</feature>
<dbReference type="OrthoDB" id="5151921at2759"/>
<dbReference type="Proteomes" id="UP001147782">
    <property type="component" value="Unassembled WGS sequence"/>
</dbReference>
<feature type="compositionally biased region" description="Low complexity" evidence="1">
    <location>
        <begin position="15"/>
        <end position="28"/>
    </location>
</feature>
<feature type="compositionally biased region" description="Polar residues" evidence="1">
    <location>
        <begin position="176"/>
        <end position="191"/>
    </location>
</feature>